<accession>A0A0G0HYZ1</accession>
<sequence length="101" mass="11242">TAWDIGRKADATVGITIDYATEPYQIVAFERMERVPYPEQQTAIAKRHVAFPGRTVVEDNGPGDPVVGNLPVKVESRQWIGLRCYPECIKSILGQRPGNMT</sequence>
<name>A0A0G0HYZ1_9BACT</name>
<feature type="non-terminal residue" evidence="1">
    <location>
        <position position="1"/>
    </location>
</feature>
<organism evidence="1 2">
    <name type="scientific">Candidatus Shapirobacteria bacterium GW2011_GWE1_38_10</name>
    <dbReference type="NCBI Taxonomy" id="1618488"/>
    <lineage>
        <taxon>Bacteria</taxon>
        <taxon>Candidatus Shapironibacteriota</taxon>
    </lineage>
</organism>
<dbReference type="EMBL" id="LBTX01000037">
    <property type="protein sequence ID" value="KKQ48303.1"/>
    <property type="molecule type" value="Genomic_DNA"/>
</dbReference>
<evidence type="ECO:0000313" key="2">
    <source>
        <dbReference type="Proteomes" id="UP000034231"/>
    </source>
</evidence>
<proteinExistence type="predicted"/>
<protein>
    <submittedName>
        <fullName evidence="1">Uncharacterized protein</fullName>
    </submittedName>
</protein>
<reference evidence="1 2" key="1">
    <citation type="journal article" date="2015" name="Nature">
        <title>rRNA introns, odd ribosomes, and small enigmatic genomes across a large radiation of phyla.</title>
        <authorList>
            <person name="Brown C.T."/>
            <person name="Hug L.A."/>
            <person name="Thomas B.C."/>
            <person name="Sharon I."/>
            <person name="Castelle C.J."/>
            <person name="Singh A."/>
            <person name="Wilkins M.J."/>
            <person name="Williams K.H."/>
            <person name="Banfield J.F."/>
        </authorList>
    </citation>
    <scope>NUCLEOTIDE SEQUENCE [LARGE SCALE GENOMIC DNA]</scope>
</reference>
<comment type="caution">
    <text evidence="1">The sequence shown here is derived from an EMBL/GenBank/DDBJ whole genome shotgun (WGS) entry which is preliminary data.</text>
</comment>
<dbReference type="Proteomes" id="UP000034231">
    <property type="component" value="Unassembled WGS sequence"/>
</dbReference>
<dbReference type="Gene3D" id="3.30.420.240">
    <property type="match status" value="1"/>
</dbReference>
<gene>
    <name evidence="1" type="ORF">US68_C0037G0001</name>
</gene>
<dbReference type="AlphaFoldDB" id="A0A0G0HYZ1"/>
<evidence type="ECO:0000313" key="1">
    <source>
        <dbReference type="EMBL" id="KKQ48303.1"/>
    </source>
</evidence>